<feature type="region of interest" description="Disordered" evidence="1">
    <location>
        <begin position="26"/>
        <end position="69"/>
    </location>
</feature>
<dbReference type="EMBL" id="RWJN01000560">
    <property type="protein sequence ID" value="TCD60676.1"/>
    <property type="molecule type" value="Genomic_DNA"/>
</dbReference>
<gene>
    <name evidence="2" type="ORF">EIP91_009710</name>
</gene>
<name>A0A4R0R3L8_9APHY</name>
<evidence type="ECO:0000313" key="2">
    <source>
        <dbReference type="EMBL" id="TCD60676.1"/>
    </source>
</evidence>
<sequence length="342" mass="38057">MPYPKSSNASRLSALPYRLVRKPSIAESVASSVPSSPAGSQAGLDPQYRFPPVSPPKPSGSSRTHFRSVHPSVGPAAAIAAGGRVTVSHPYARLHAMNSQEGGGMAKRRRMWNHALEKSVFTPHELSTIGAPHRRVIYTASMESHVDALHTQLLEYALFPVPFEKLEPYRGLNSKTAKSMVSGLQKDINDMKLKHLELQRAEGRGIPQPFHVVRGVNCRDVCLANYPSILKFFGYKAEQELRVYDEYAEAWKTIAASAKFSVPRRYNFAYVALQDATLPDSTHAEFGRRANLDPNPALGEPGVYADTHPMEYSERGRQRLRNAQRKYKLLKKRSNPAREVAV</sequence>
<reference evidence="2 3" key="1">
    <citation type="submission" date="2018-11" db="EMBL/GenBank/DDBJ databases">
        <title>Genome assembly of Steccherinum ochraceum LE-BIN_3174, the white-rot fungus of the Steccherinaceae family (The Residual Polyporoid clade, Polyporales, Basidiomycota).</title>
        <authorList>
            <person name="Fedorova T.V."/>
            <person name="Glazunova O.A."/>
            <person name="Landesman E.O."/>
            <person name="Moiseenko K.V."/>
            <person name="Psurtseva N.V."/>
            <person name="Savinova O.S."/>
            <person name="Shakhova N.V."/>
            <person name="Tyazhelova T.V."/>
            <person name="Vasina D.V."/>
        </authorList>
    </citation>
    <scope>NUCLEOTIDE SEQUENCE [LARGE SCALE GENOMIC DNA]</scope>
    <source>
        <strain evidence="2 3">LE-BIN_3174</strain>
    </source>
</reference>
<dbReference type="OrthoDB" id="3245901at2759"/>
<dbReference type="STRING" id="92696.A0A4R0R3L8"/>
<evidence type="ECO:0000313" key="3">
    <source>
        <dbReference type="Proteomes" id="UP000292702"/>
    </source>
</evidence>
<keyword evidence="3" id="KW-1185">Reference proteome</keyword>
<dbReference type="AlphaFoldDB" id="A0A4R0R3L8"/>
<feature type="compositionally biased region" description="Low complexity" evidence="1">
    <location>
        <begin position="26"/>
        <end position="40"/>
    </location>
</feature>
<protein>
    <submittedName>
        <fullName evidence="2">Uncharacterized protein</fullName>
    </submittedName>
</protein>
<organism evidence="2 3">
    <name type="scientific">Steccherinum ochraceum</name>
    <dbReference type="NCBI Taxonomy" id="92696"/>
    <lineage>
        <taxon>Eukaryota</taxon>
        <taxon>Fungi</taxon>
        <taxon>Dikarya</taxon>
        <taxon>Basidiomycota</taxon>
        <taxon>Agaricomycotina</taxon>
        <taxon>Agaricomycetes</taxon>
        <taxon>Polyporales</taxon>
        <taxon>Steccherinaceae</taxon>
        <taxon>Steccherinum</taxon>
    </lineage>
</organism>
<accession>A0A4R0R3L8</accession>
<dbReference type="Proteomes" id="UP000292702">
    <property type="component" value="Unassembled WGS sequence"/>
</dbReference>
<comment type="caution">
    <text evidence="2">The sequence shown here is derived from an EMBL/GenBank/DDBJ whole genome shotgun (WGS) entry which is preliminary data.</text>
</comment>
<evidence type="ECO:0000256" key="1">
    <source>
        <dbReference type="SAM" id="MobiDB-lite"/>
    </source>
</evidence>
<proteinExistence type="predicted"/>